<dbReference type="AlphaFoldDB" id="A0A2Z7AUQ6"/>
<dbReference type="EMBL" id="KV011845">
    <property type="protein sequence ID" value="KZV25641.1"/>
    <property type="molecule type" value="Genomic_DNA"/>
</dbReference>
<accession>A0A2Z7AUQ6</accession>
<dbReference type="InterPro" id="IPR017930">
    <property type="entry name" value="Myb_dom"/>
</dbReference>
<evidence type="ECO:0000313" key="6">
    <source>
        <dbReference type="EMBL" id="KZV25641.1"/>
    </source>
</evidence>
<keyword evidence="2" id="KW-0805">Transcription regulation</keyword>
<protein>
    <recommendedName>
        <fullName evidence="5">HTH myb-type domain-containing protein</fullName>
    </recommendedName>
</protein>
<dbReference type="InterPro" id="IPR044841">
    <property type="entry name" value="LUX/BOA-like"/>
</dbReference>
<dbReference type="NCBIfam" id="TIGR01557">
    <property type="entry name" value="myb_SHAQKYF"/>
    <property type="match status" value="1"/>
</dbReference>
<dbReference type="GO" id="GO:0003677">
    <property type="term" value="F:DNA binding"/>
    <property type="evidence" value="ECO:0007669"/>
    <property type="project" value="InterPro"/>
</dbReference>
<evidence type="ECO:0000256" key="1">
    <source>
        <dbReference type="ARBA" id="ARBA00004123"/>
    </source>
</evidence>
<dbReference type="PANTHER" id="PTHR31442:SF29">
    <property type="entry name" value="HOMEODOMAIN-LIKE SUPERFAMILY PROTEIN"/>
    <property type="match status" value="1"/>
</dbReference>
<dbReference type="OrthoDB" id="1427694at2759"/>
<sequence length="349" mass="40374">MSYDDDNDVLRKALIQPACFFLRKPISPQVLAGVWQHVFRVRKMRTMQSMDGIWEGNNIEINGECPQVQDKVHATDTQNLSVMNQENDEESEIVDQRVNKKPRMSWTDELRLKFEKAIRILGEEKARPKEILKLMNMSNVTLRNVSSHLQKYREKKKRAGINCGTAGSSTHKFKLTNMYFEMERDYQNGKPWDLHDICCKKWPVAGTMSKTRRQYALQQHNSEYSSVHYQIDMVNKLLDKGKGKRISNYDDIKGCMKGGCCKELHVETSFMHRSNPNGAEARIFRHKETLNPAAIFQPYVPDICEDYRDSNECSDINNHLNMDMGFTLRKTNGSGMLEDIIFSSHGHGN</sequence>
<comment type="subcellular location">
    <subcellularLocation>
        <location evidence="1">Nucleus</location>
    </subcellularLocation>
</comment>
<dbReference type="Proteomes" id="UP000250235">
    <property type="component" value="Unassembled WGS sequence"/>
</dbReference>
<evidence type="ECO:0000259" key="5">
    <source>
        <dbReference type="PROSITE" id="PS51294"/>
    </source>
</evidence>
<dbReference type="FunFam" id="1.10.10.60:FF:000007">
    <property type="entry name" value="Two-component response regulator"/>
    <property type="match status" value="1"/>
</dbReference>
<dbReference type="Gene3D" id="1.10.10.60">
    <property type="entry name" value="Homeodomain-like"/>
    <property type="match status" value="1"/>
</dbReference>
<keyword evidence="3" id="KW-0804">Transcription</keyword>
<name>A0A2Z7AUQ6_9LAMI</name>
<dbReference type="InterPro" id="IPR009057">
    <property type="entry name" value="Homeodomain-like_sf"/>
</dbReference>
<evidence type="ECO:0000256" key="3">
    <source>
        <dbReference type="ARBA" id="ARBA00023163"/>
    </source>
</evidence>
<gene>
    <name evidence="6" type="ORF">F511_18925</name>
</gene>
<dbReference type="PROSITE" id="PS51294">
    <property type="entry name" value="HTH_MYB"/>
    <property type="match status" value="1"/>
</dbReference>
<dbReference type="PANTHER" id="PTHR31442">
    <property type="entry name" value="HOMEODOMAIN-LIKE SUPERFAMILY PROTEIN-RELATED"/>
    <property type="match status" value="1"/>
</dbReference>
<dbReference type="GO" id="GO:0003700">
    <property type="term" value="F:DNA-binding transcription factor activity"/>
    <property type="evidence" value="ECO:0007669"/>
    <property type="project" value="InterPro"/>
</dbReference>
<reference evidence="6 7" key="1">
    <citation type="journal article" date="2015" name="Proc. Natl. Acad. Sci. U.S.A.">
        <title>The resurrection genome of Boea hygrometrica: A blueprint for survival of dehydration.</title>
        <authorList>
            <person name="Xiao L."/>
            <person name="Yang G."/>
            <person name="Zhang L."/>
            <person name="Yang X."/>
            <person name="Zhao S."/>
            <person name="Ji Z."/>
            <person name="Zhou Q."/>
            <person name="Hu M."/>
            <person name="Wang Y."/>
            <person name="Chen M."/>
            <person name="Xu Y."/>
            <person name="Jin H."/>
            <person name="Xiao X."/>
            <person name="Hu G."/>
            <person name="Bao F."/>
            <person name="Hu Y."/>
            <person name="Wan P."/>
            <person name="Li L."/>
            <person name="Deng X."/>
            <person name="Kuang T."/>
            <person name="Xiang C."/>
            <person name="Zhu J.K."/>
            <person name="Oliver M.J."/>
            <person name="He Y."/>
        </authorList>
    </citation>
    <scope>NUCLEOTIDE SEQUENCE [LARGE SCALE GENOMIC DNA]</scope>
    <source>
        <strain evidence="7">cv. XS01</strain>
    </source>
</reference>
<evidence type="ECO:0000256" key="4">
    <source>
        <dbReference type="ARBA" id="ARBA00023242"/>
    </source>
</evidence>
<dbReference type="SUPFAM" id="SSF46689">
    <property type="entry name" value="Homeodomain-like"/>
    <property type="match status" value="1"/>
</dbReference>
<proteinExistence type="predicted"/>
<dbReference type="InterPro" id="IPR006447">
    <property type="entry name" value="Myb_dom_plants"/>
</dbReference>
<dbReference type="GO" id="GO:0005634">
    <property type="term" value="C:nucleus"/>
    <property type="evidence" value="ECO:0007669"/>
    <property type="project" value="UniProtKB-SubCell"/>
</dbReference>
<evidence type="ECO:0000256" key="2">
    <source>
        <dbReference type="ARBA" id="ARBA00023015"/>
    </source>
</evidence>
<keyword evidence="7" id="KW-1185">Reference proteome</keyword>
<feature type="domain" description="HTH myb-type" evidence="5">
    <location>
        <begin position="100"/>
        <end position="157"/>
    </location>
</feature>
<keyword evidence="4" id="KW-0539">Nucleus</keyword>
<evidence type="ECO:0000313" key="7">
    <source>
        <dbReference type="Proteomes" id="UP000250235"/>
    </source>
</evidence>
<organism evidence="6 7">
    <name type="scientific">Dorcoceras hygrometricum</name>
    <dbReference type="NCBI Taxonomy" id="472368"/>
    <lineage>
        <taxon>Eukaryota</taxon>
        <taxon>Viridiplantae</taxon>
        <taxon>Streptophyta</taxon>
        <taxon>Embryophyta</taxon>
        <taxon>Tracheophyta</taxon>
        <taxon>Spermatophyta</taxon>
        <taxon>Magnoliopsida</taxon>
        <taxon>eudicotyledons</taxon>
        <taxon>Gunneridae</taxon>
        <taxon>Pentapetalae</taxon>
        <taxon>asterids</taxon>
        <taxon>lamiids</taxon>
        <taxon>Lamiales</taxon>
        <taxon>Gesneriaceae</taxon>
        <taxon>Didymocarpoideae</taxon>
        <taxon>Trichosporeae</taxon>
        <taxon>Loxocarpinae</taxon>
        <taxon>Dorcoceras</taxon>
    </lineage>
</organism>